<reference evidence="2 3" key="1">
    <citation type="submission" date="2010-07" db="EMBL/GenBank/DDBJ databases">
        <title>The draft genome of Paenibacillus curdlanolyticus YK9.</title>
        <authorList>
            <consortium name="US DOE Joint Genome Institute (JGI-PGF)"/>
            <person name="Lucas S."/>
            <person name="Copeland A."/>
            <person name="Lapidus A."/>
            <person name="Cheng J.-F."/>
            <person name="Bruce D."/>
            <person name="Goodwin L."/>
            <person name="Pitluck S."/>
            <person name="Land M.L."/>
            <person name="Hauser L."/>
            <person name="Chang Y.-J."/>
            <person name="Jeffries C."/>
            <person name="Anderson I.J."/>
            <person name="Johnson E."/>
            <person name="Loganathan U."/>
            <person name="Mulhopadhyay B."/>
            <person name="Kyrpides N."/>
            <person name="Woyke T.J."/>
        </authorList>
    </citation>
    <scope>NUCLEOTIDE SEQUENCE [LARGE SCALE GENOMIC DNA]</scope>
    <source>
        <strain evidence="2 3">YK9</strain>
    </source>
</reference>
<dbReference type="AlphaFoldDB" id="E0IGE5"/>
<organism evidence="2 3">
    <name type="scientific">Paenibacillus curdlanolyticus YK9</name>
    <dbReference type="NCBI Taxonomy" id="717606"/>
    <lineage>
        <taxon>Bacteria</taxon>
        <taxon>Bacillati</taxon>
        <taxon>Bacillota</taxon>
        <taxon>Bacilli</taxon>
        <taxon>Bacillales</taxon>
        <taxon>Paenibacillaceae</taxon>
        <taxon>Paenibacillus</taxon>
    </lineage>
</organism>
<evidence type="ECO:0000313" key="2">
    <source>
        <dbReference type="EMBL" id="EFM08445.1"/>
    </source>
</evidence>
<gene>
    <name evidence="2" type="ORF">PaecuDRAFT_4738</name>
</gene>
<keyword evidence="3" id="KW-1185">Reference proteome</keyword>
<keyword evidence="1" id="KW-1133">Transmembrane helix</keyword>
<proteinExistence type="predicted"/>
<protein>
    <submittedName>
        <fullName evidence="2">Lytic transglycosylase, catalytic</fullName>
    </submittedName>
</protein>
<name>E0IGE5_9BACL</name>
<dbReference type="Proteomes" id="UP000005387">
    <property type="component" value="Unassembled WGS sequence"/>
</dbReference>
<sequence length="74" mass="8202">MLGIKGGLFVEQIEQEAYWDDNSSIMTGIRVIMLLTTAIILAVSVVMVLHTQQTSASGLTYDDLQESKPYLCLH</sequence>
<keyword evidence="1" id="KW-0472">Membrane</keyword>
<feature type="transmembrane region" description="Helical" evidence="1">
    <location>
        <begin position="28"/>
        <end position="49"/>
    </location>
</feature>
<evidence type="ECO:0000313" key="3">
    <source>
        <dbReference type="Proteomes" id="UP000005387"/>
    </source>
</evidence>
<keyword evidence="1" id="KW-0812">Transmembrane</keyword>
<accession>E0IGE5</accession>
<dbReference type="EMBL" id="AEDD01000017">
    <property type="protein sequence ID" value="EFM08445.1"/>
    <property type="molecule type" value="Genomic_DNA"/>
</dbReference>
<evidence type="ECO:0000256" key="1">
    <source>
        <dbReference type="SAM" id="Phobius"/>
    </source>
</evidence>